<protein>
    <submittedName>
        <fullName evidence="2">Uncharacterized protein</fullName>
    </submittedName>
</protein>
<evidence type="ECO:0000256" key="1">
    <source>
        <dbReference type="SAM" id="MobiDB-lite"/>
    </source>
</evidence>
<proteinExistence type="predicted"/>
<evidence type="ECO:0000313" key="3">
    <source>
        <dbReference type="Proteomes" id="UP001140949"/>
    </source>
</evidence>
<reference evidence="2" key="1">
    <citation type="journal article" date="2023" name="GigaByte">
        <title>Genome assembly of the bearded iris, Iris pallida Lam.</title>
        <authorList>
            <person name="Bruccoleri R.E."/>
            <person name="Oakeley E.J."/>
            <person name="Faust A.M.E."/>
            <person name="Altorfer M."/>
            <person name="Dessus-Babus S."/>
            <person name="Burckhardt D."/>
            <person name="Oertli M."/>
            <person name="Naumann U."/>
            <person name="Petersen F."/>
            <person name="Wong J."/>
        </authorList>
    </citation>
    <scope>NUCLEOTIDE SEQUENCE</scope>
    <source>
        <strain evidence="2">GSM-AAB239-AS_SAM_17_03QT</strain>
    </source>
</reference>
<comment type="caution">
    <text evidence="2">The sequence shown here is derived from an EMBL/GenBank/DDBJ whole genome shotgun (WGS) entry which is preliminary data.</text>
</comment>
<gene>
    <name evidence="2" type="ORF">M6B38_377525</name>
</gene>
<organism evidence="2 3">
    <name type="scientific">Iris pallida</name>
    <name type="common">Sweet iris</name>
    <dbReference type="NCBI Taxonomy" id="29817"/>
    <lineage>
        <taxon>Eukaryota</taxon>
        <taxon>Viridiplantae</taxon>
        <taxon>Streptophyta</taxon>
        <taxon>Embryophyta</taxon>
        <taxon>Tracheophyta</taxon>
        <taxon>Spermatophyta</taxon>
        <taxon>Magnoliopsida</taxon>
        <taxon>Liliopsida</taxon>
        <taxon>Asparagales</taxon>
        <taxon>Iridaceae</taxon>
        <taxon>Iridoideae</taxon>
        <taxon>Irideae</taxon>
        <taxon>Iris</taxon>
    </lineage>
</organism>
<evidence type="ECO:0000313" key="2">
    <source>
        <dbReference type="EMBL" id="KAJ6825670.1"/>
    </source>
</evidence>
<feature type="compositionally biased region" description="Basic and acidic residues" evidence="1">
    <location>
        <begin position="95"/>
        <end position="110"/>
    </location>
</feature>
<dbReference type="AlphaFoldDB" id="A0AAX6GAF3"/>
<keyword evidence="3" id="KW-1185">Reference proteome</keyword>
<dbReference type="EMBL" id="JANAVB010021599">
    <property type="protein sequence ID" value="KAJ6825670.1"/>
    <property type="molecule type" value="Genomic_DNA"/>
</dbReference>
<feature type="compositionally biased region" description="Basic residues" evidence="1">
    <location>
        <begin position="81"/>
        <end position="90"/>
    </location>
</feature>
<dbReference type="Proteomes" id="UP001140949">
    <property type="component" value="Unassembled WGS sequence"/>
</dbReference>
<feature type="region of interest" description="Disordered" evidence="1">
    <location>
        <begin position="81"/>
        <end position="123"/>
    </location>
</feature>
<accession>A0AAX6GAF3</accession>
<reference evidence="2" key="2">
    <citation type="submission" date="2023-04" db="EMBL/GenBank/DDBJ databases">
        <authorList>
            <person name="Bruccoleri R.E."/>
            <person name="Oakeley E.J."/>
            <person name="Faust A.-M."/>
            <person name="Dessus-Babus S."/>
            <person name="Altorfer M."/>
            <person name="Burckhardt D."/>
            <person name="Oertli M."/>
            <person name="Naumann U."/>
            <person name="Petersen F."/>
            <person name="Wong J."/>
        </authorList>
    </citation>
    <scope>NUCLEOTIDE SEQUENCE</scope>
    <source>
        <strain evidence="2">GSM-AAB239-AS_SAM_17_03QT</strain>
        <tissue evidence="2">Leaf</tissue>
    </source>
</reference>
<sequence>MSPTLSNILFLLHSLARNKTFSTPCYFSSTTLLLLPLAREPQLQVLFLISLSCLYEEETLISILLLLLGIAYPQSRNNRTSRRWRKKKTISHGSIDADRSGALRQQKVDHAAASPGSSHRFSS</sequence>
<name>A0AAX6GAF3_IRIPA</name>